<dbReference type="KEGG" id="npi:G7071_18425"/>
<sequence>MLGKRFIARVVSIGVIGVGALSAAPAHADPVVPIDWKVDATTTLKKLDQTVVIPTGSFVGGFDLGTSELSGDLSLPQASKRLDIGQLPLANITFAMKQAAPVTGTVDLATMQASTVASFNVQLVSIRPVIAPWLNLVGNTCQTAQPVTTSIGGTVDLINGSTFSGTYELGKFARCGLLVTPIINAIVPGPGNTMTAKFSPKA</sequence>
<evidence type="ECO:0000256" key="1">
    <source>
        <dbReference type="SAM" id="SignalP"/>
    </source>
</evidence>
<feature type="signal peptide" evidence="1">
    <location>
        <begin position="1"/>
        <end position="28"/>
    </location>
</feature>
<organism evidence="2 3">
    <name type="scientific">Nocardioides piscis</name>
    <dbReference type="NCBI Taxonomy" id="2714938"/>
    <lineage>
        <taxon>Bacteria</taxon>
        <taxon>Bacillati</taxon>
        <taxon>Actinomycetota</taxon>
        <taxon>Actinomycetes</taxon>
        <taxon>Propionibacteriales</taxon>
        <taxon>Nocardioidaceae</taxon>
        <taxon>Nocardioides</taxon>
    </lineage>
</organism>
<keyword evidence="1" id="KW-0732">Signal</keyword>
<dbReference type="AlphaFoldDB" id="A0A6G7YK67"/>
<feature type="chain" id="PRO_5026310589" evidence="1">
    <location>
        <begin position="29"/>
        <end position="202"/>
    </location>
</feature>
<keyword evidence="3" id="KW-1185">Reference proteome</keyword>
<dbReference type="RefSeq" id="WP_166320799.1">
    <property type="nucleotide sequence ID" value="NZ_CP049866.1"/>
</dbReference>
<accession>A0A6G7YK67</accession>
<proteinExistence type="predicted"/>
<evidence type="ECO:0000313" key="2">
    <source>
        <dbReference type="EMBL" id="QIK77116.1"/>
    </source>
</evidence>
<dbReference type="Proteomes" id="UP000502035">
    <property type="component" value="Chromosome"/>
</dbReference>
<name>A0A6G7YK67_9ACTN</name>
<protein>
    <submittedName>
        <fullName evidence="2">Uncharacterized protein</fullName>
    </submittedName>
</protein>
<dbReference type="EMBL" id="CP049866">
    <property type="protein sequence ID" value="QIK77116.1"/>
    <property type="molecule type" value="Genomic_DNA"/>
</dbReference>
<gene>
    <name evidence="2" type="ORF">G7071_18425</name>
</gene>
<reference evidence="2 3" key="1">
    <citation type="submission" date="2020-03" db="EMBL/GenBank/DDBJ databases">
        <title>Nocardioides sp. nov., isolated from fish.</title>
        <authorList>
            <person name="Hyun D.-W."/>
            <person name="Bae J.-W."/>
        </authorList>
    </citation>
    <scope>NUCLEOTIDE SEQUENCE [LARGE SCALE GENOMIC DNA]</scope>
    <source>
        <strain evidence="2 3">HDW12A</strain>
    </source>
</reference>
<evidence type="ECO:0000313" key="3">
    <source>
        <dbReference type="Proteomes" id="UP000502035"/>
    </source>
</evidence>